<sequence length="228" mass="27486">MRKWEEIYNYLFELIKSHNVKANDFLPSESFIKNKFKISLQPIRKAFYKLIEDKLVISRHGKGYMVIENENNILFSFSSLHPEAISKYTYEGKFKVDEVLRKQTKFYYEDFVHKVLVKRYIKNKLFIVQISYISDYLLKDQINNELLNEQGLLMFLRSHIKQPIGFSIKKILSVSKTNLNLKIAKELESNNLILDKGMLFTINQQLIEYRESYYNYEGFEWSFIEYYR</sequence>
<gene>
    <name evidence="5" type="ORF">STABA_v1c06700</name>
</gene>
<dbReference type="Gene3D" id="1.10.10.10">
    <property type="entry name" value="Winged helix-like DNA-binding domain superfamily/Winged helix DNA-binding domain"/>
    <property type="match status" value="1"/>
</dbReference>
<evidence type="ECO:0000256" key="3">
    <source>
        <dbReference type="ARBA" id="ARBA00023163"/>
    </source>
</evidence>
<dbReference type="GO" id="GO:0003677">
    <property type="term" value="F:DNA binding"/>
    <property type="evidence" value="ECO:0007669"/>
    <property type="project" value="UniProtKB-KW"/>
</dbReference>
<protein>
    <submittedName>
        <fullName evidence="5">GntR family transcriptional regulator</fullName>
    </submittedName>
</protein>
<dbReference type="GO" id="GO:0003700">
    <property type="term" value="F:DNA-binding transcription factor activity"/>
    <property type="evidence" value="ECO:0007669"/>
    <property type="project" value="InterPro"/>
</dbReference>
<feature type="domain" description="HTH gntR-type" evidence="4">
    <location>
        <begin position="1"/>
        <end position="69"/>
    </location>
</feature>
<dbReference type="KEGG" id="stab:STABA_v1c06700"/>
<dbReference type="GO" id="GO:0045892">
    <property type="term" value="P:negative regulation of DNA-templated transcription"/>
    <property type="evidence" value="ECO:0007669"/>
    <property type="project" value="TreeGrafter"/>
</dbReference>
<dbReference type="SUPFAM" id="SSF46785">
    <property type="entry name" value="Winged helix' DNA-binding domain"/>
    <property type="match status" value="1"/>
</dbReference>
<dbReference type="SMART" id="SM00345">
    <property type="entry name" value="HTH_GNTR"/>
    <property type="match status" value="1"/>
</dbReference>
<dbReference type="Proteomes" id="UP000424468">
    <property type="component" value="Chromosome"/>
</dbReference>
<dbReference type="CDD" id="cd07377">
    <property type="entry name" value="WHTH_GntR"/>
    <property type="match status" value="1"/>
</dbReference>
<evidence type="ECO:0000256" key="1">
    <source>
        <dbReference type="ARBA" id="ARBA00023015"/>
    </source>
</evidence>
<dbReference type="RefSeq" id="WP_156006582.1">
    <property type="nucleotide sequence ID" value="NZ_CP046276.1"/>
</dbReference>
<proteinExistence type="predicted"/>
<evidence type="ECO:0000313" key="6">
    <source>
        <dbReference type="Proteomes" id="UP000424468"/>
    </source>
</evidence>
<dbReference type="AlphaFoldDB" id="A0A6I6CAS7"/>
<dbReference type="InterPro" id="IPR000524">
    <property type="entry name" value="Tscrpt_reg_HTH_GntR"/>
</dbReference>
<keyword evidence="1" id="KW-0805">Transcription regulation</keyword>
<dbReference type="PANTHER" id="PTHR44846">
    <property type="entry name" value="MANNOSYL-D-GLYCERATE TRANSPORT/METABOLISM SYSTEM REPRESSOR MNGR-RELATED"/>
    <property type="match status" value="1"/>
</dbReference>
<dbReference type="SUPFAM" id="SSF64288">
    <property type="entry name" value="Chorismate lyase-like"/>
    <property type="match status" value="1"/>
</dbReference>
<dbReference type="EMBL" id="CP046276">
    <property type="protein sequence ID" value="QGS52031.1"/>
    <property type="molecule type" value="Genomic_DNA"/>
</dbReference>
<organism evidence="5 6">
    <name type="scientific">Spiroplasma tabanidicola</name>
    <dbReference type="NCBI Taxonomy" id="324079"/>
    <lineage>
        <taxon>Bacteria</taxon>
        <taxon>Bacillati</taxon>
        <taxon>Mycoplasmatota</taxon>
        <taxon>Mollicutes</taxon>
        <taxon>Entomoplasmatales</taxon>
        <taxon>Spiroplasmataceae</taxon>
        <taxon>Spiroplasma</taxon>
    </lineage>
</organism>
<dbReference type="OrthoDB" id="397811at2"/>
<evidence type="ECO:0000256" key="2">
    <source>
        <dbReference type="ARBA" id="ARBA00023125"/>
    </source>
</evidence>
<dbReference type="PANTHER" id="PTHR44846:SF1">
    <property type="entry name" value="MANNOSYL-D-GLYCERATE TRANSPORT_METABOLISM SYSTEM REPRESSOR MNGR-RELATED"/>
    <property type="match status" value="1"/>
</dbReference>
<evidence type="ECO:0000259" key="4">
    <source>
        <dbReference type="PROSITE" id="PS50949"/>
    </source>
</evidence>
<dbReference type="InterPro" id="IPR050679">
    <property type="entry name" value="Bact_HTH_transcr_reg"/>
</dbReference>
<dbReference type="InterPro" id="IPR028978">
    <property type="entry name" value="Chorismate_lyase_/UTRA_dom_sf"/>
</dbReference>
<reference evidence="5 6" key="1">
    <citation type="submission" date="2019-11" db="EMBL/GenBank/DDBJ databases">
        <title>Complete genome sequence of Spiroplasma tabanidicola TAUS-1 (DSM 22603).</title>
        <authorList>
            <person name="Huang C.-T."/>
            <person name="Lin Y.-C."/>
            <person name="Kuo C.-H."/>
        </authorList>
    </citation>
    <scope>NUCLEOTIDE SEQUENCE [LARGE SCALE GENOMIC DNA]</scope>
    <source>
        <strain evidence="5 6">TAUS-1</strain>
    </source>
</reference>
<keyword evidence="3" id="KW-0804">Transcription</keyword>
<dbReference type="Pfam" id="PF00392">
    <property type="entry name" value="GntR"/>
    <property type="match status" value="1"/>
</dbReference>
<dbReference type="Gene3D" id="3.40.1410.10">
    <property type="entry name" value="Chorismate lyase-like"/>
    <property type="match status" value="1"/>
</dbReference>
<dbReference type="InterPro" id="IPR036390">
    <property type="entry name" value="WH_DNA-bd_sf"/>
</dbReference>
<keyword evidence="6" id="KW-1185">Reference proteome</keyword>
<accession>A0A6I6CAS7</accession>
<evidence type="ECO:0000313" key="5">
    <source>
        <dbReference type="EMBL" id="QGS52031.1"/>
    </source>
</evidence>
<dbReference type="InterPro" id="IPR036388">
    <property type="entry name" value="WH-like_DNA-bd_sf"/>
</dbReference>
<keyword evidence="2" id="KW-0238">DNA-binding</keyword>
<dbReference type="PROSITE" id="PS50949">
    <property type="entry name" value="HTH_GNTR"/>
    <property type="match status" value="1"/>
</dbReference>
<name>A0A6I6CAS7_9MOLU</name>